<dbReference type="GO" id="GO:0022857">
    <property type="term" value="F:transmembrane transporter activity"/>
    <property type="evidence" value="ECO:0007669"/>
    <property type="project" value="TreeGrafter"/>
</dbReference>
<evidence type="ECO:0000256" key="5">
    <source>
        <dbReference type="ARBA" id="ARBA00022989"/>
    </source>
</evidence>
<feature type="transmembrane region" description="Helical" evidence="7">
    <location>
        <begin position="412"/>
        <end position="436"/>
    </location>
</feature>
<dbReference type="EMBL" id="CP001106">
    <property type="protein sequence ID" value="ACR73372.1"/>
    <property type="molecule type" value="Genomic_DNA"/>
</dbReference>
<organism evidence="9 10">
    <name type="scientific">Lachnospira eligens (strain ATCC 27750 / DSM 3376 / VPI C15-48 / C15-B4)</name>
    <name type="common">Eubacterium eligens</name>
    <dbReference type="NCBI Taxonomy" id="515620"/>
    <lineage>
        <taxon>Bacteria</taxon>
        <taxon>Bacillati</taxon>
        <taxon>Bacillota</taxon>
        <taxon>Clostridia</taxon>
        <taxon>Lachnospirales</taxon>
        <taxon>Lachnospiraceae</taxon>
        <taxon>Lachnospira</taxon>
    </lineage>
</organism>
<keyword evidence="3" id="KW-0997">Cell inner membrane</keyword>
<name>C4Z7U4_LACE2</name>
<evidence type="ECO:0000256" key="4">
    <source>
        <dbReference type="ARBA" id="ARBA00022692"/>
    </source>
</evidence>
<dbReference type="NCBIfam" id="TIGR00786">
    <property type="entry name" value="dctM"/>
    <property type="match status" value="1"/>
</dbReference>
<reference evidence="9 10" key="1">
    <citation type="journal article" date="2009" name="Proc. Natl. Acad. Sci. U.S.A.">
        <title>Characterizing a model human gut microbiota composed of members of its two dominant bacterial phyla.</title>
        <authorList>
            <person name="Mahowald M.A."/>
            <person name="Rey F.E."/>
            <person name="Seedorf H."/>
            <person name="Turnbaugh P.J."/>
            <person name="Fulton R.S."/>
            <person name="Wollam A."/>
            <person name="Shah N."/>
            <person name="Wang C."/>
            <person name="Magrini V."/>
            <person name="Wilson R.K."/>
            <person name="Cantarel B.L."/>
            <person name="Coutinho P.M."/>
            <person name="Henrissat B."/>
            <person name="Crock L.W."/>
            <person name="Russell A."/>
            <person name="Verberkmoes N.C."/>
            <person name="Hettich R.L."/>
            <person name="Gordon J.I."/>
        </authorList>
    </citation>
    <scope>NUCLEOTIDE SEQUENCE [LARGE SCALE GENOMIC DNA]</scope>
    <source>
        <strain evidence="10">ATCC 27750 / DSM 3376 / VPI C15-48 / C15-B4</strain>
        <plasmid evidence="9">unnamed</plasmid>
    </source>
</reference>
<dbReference type="AlphaFoldDB" id="C4Z7U4"/>
<dbReference type="PANTHER" id="PTHR33362:SF2">
    <property type="entry name" value="TRAP TRANSPORTER LARGE PERMEASE PROTEIN"/>
    <property type="match status" value="1"/>
</dbReference>
<dbReference type="eggNOG" id="COG1593">
    <property type="taxonomic scope" value="Bacteria"/>
</dbReference>
<evidence type="ECO:0000313" key="10">
    <source>
        <dbReference type="Proteomes" id="UP000001476"/>
    </source>
</evidence>
<feature type="transmembrane region" description="Helical" evidence="7">
    <location>
        <begin position="182"/>
        <end position="208"/>
    </location>
</feature>
<geneLocation type="plasmid" evidence="10">
    <name>pEubeli2</name>
</geneLocation>
<gene>
    <name evidence="9" type="ordered locus">EUBELI_20227</name>
</gene>
<feature type="transmembrane region" description="Helical" evidence="7">
    <location>
        <begin position="287"/>
        <end position="309"/>
    </location>
</feature>
<feature type="transmembrane region" description="Helical" evidence="7">
    <location>
        <begin position="12"/>
        <end position="30"/>
    </location>
</feature>
<keyword evidence="10" id="KW-1185">Reference proteome</keyword>
<keyword evidence="4 7" id="KW-0812">Transmembrane</keyword>
<comment type="subcellular location">
    <subcellularLocation>
        <location evidence="1">Cell inner membrane</location>
        <topology evidence="1">Multi-pass membrane protein</topology>
    </subcellularLocation>
</comment>
<accession>C4Z7U4</accession>
<keyword evidence="6 7" id="KW-0472">Membrane</keyword>
<evidence type="ECO:0000256" key="2">
    <source>
        <dbReference type="ARBA" id="ARBA00022475"/>
    </source>
</evidence>
<evidence type="ECO:0000256" key="6">
    <source>
        <dbReference type="ARBA" id="ARBA00023136"/>
    </source>
</evidence>
<dbReference type="PANTHER" id="PTHR33362">
    <property type="entry name" value="SIALIC ACID TRAP TRANSPORTER PERMEASE PROTEIN SIAT-RELATED"/>
    <property type="match status" value="1"/>
</dbReference>
<evidence type="ECO:0000313" key="9">
    <source>
        <dbReference type="EMBL" id="ACR73372.1"/>
    </source>
</evidence>
<feature type="transmembrane region" description="Helical" evidence="7">
    <location>
        <begin position="377"/>
        <end position="400"/>
    </location>
</feature>
<proteinExistence type="predicted"/>
<evidence type="ECO:0000256" key="7">
    <source>
        <dbReference type="SAM" id="Phobius"/>
    </source>
</evidence>
<dbReference type="PIRSF" id="PIRSF006066">
    <property type="entry name" value="HI0050"/>
    <property type="match status" value="1"/>
</dbReference>
<dbReference type="Proteomes" id="UP000001476">
    <property type="component" value="Plasmid pEubeli2"/>
</dbReference>
<dbReference type="HOGENOM" id="CLU_019824_4_1_9"/>
<sequence>MHIYAEGGNMEIQAAIVLIIVFFLLLAFSVPVSFSIISASLVTLIMFLTPHFGVFISAQKMVTGIDSFTLLAVPFFVLAGLLMSNGGIAKRLINLAMLVLGKVPGSLAMTNIAGNAMFGSISGSGIAAATAIGGVMQPLENEQGYDRAFSAAANVASAPVGQLIPPTASFIVFSAASGGVSVAALLMAGWIPGLLWALLCMVVAFVYGKKHGYVIKRDHLTAKVVLKTIWDAIPSLFLIVIIIGGILSGYFTPTEASGVAVVYAFILAVFVYKSIKIKDIPRILKETAVMTAIVMLIIGASSVLSFVLSFTGLPQAISAALLGVSDNKIVILLIINLILLIVGTFMDMAPALLIFTPIFLPVVKALGMNPIQFGVMMVMNLSIGTITPPVGSVLFVGCSISHLQVEEVIKKLVPFFVAILVALLFVTFVPQLSMWLPTVFGLLG</sequence>
<dbReference type="InterPro" id="IPR010656">
    <property type="entry name" value="DctM"/>
</dbReference>
<protein>
    <recommendedName>
        <fullName evidence="8">TRAP C4-dicarboxylate transport system permease DctM subunit domain-containing protein</fullName>
    </recommendedName>
</protein>
<evidence type="ECO:0000259" key="8">
    <source>
        <dbReference type="Pfam" id="PF06808"/>
    </source>
</evidence>
<dbReference type="InterPro" id="IPR004681">
    <property type="entry name" value="TRAP_DctM"/>
</dbReference>
<feature type="transmembrane region" description="Helical" evidence="7">
    <location>
        <begin position="68"/>
        <end position="88"/>
    </location>
</feature>
<feature type="transmembrane region" description="Helical" evidence="7">
    <location>
        <begin position="352"/>
        <end position="371"/>
    </location>
</feature>
<dbReference type="GO" id="GO:0005886">
    <property type="term" value="C:plasma membrane"/>
    <property type="evidence" value="ECO:0007669"/>
    <property type="project" value="UniProtKB-SubCell"/>
</dbReference>
<feature type="transmembrane region" description="Helical" evidence="7">
    <location>
        <begin position="329"/>
        <end position="345"/>
    </location>
</feature>
<feature type="transmembrane region" description="Helical" evidence="7">
    <location>
        <begin position="257"/>
        <end position="275"/>
    </location>
</feature>
<feature type="transmembrane region" description="Helical" evidence="7">
    <location>
        <begin position="108"/>
        <end position="136"/>
    </location>
</feature>
<feature type="transmembrane region" description="Helical" evidence="7">
    <location>
        <begin position="36"/>
        <end position="56"/>
    </location>
</feature>
<keyword evidence="5 7" id="KW-1133">Transmembrane helix</keyword>
<evidence type="ECO:0000256" key="1">
    <source>
        <dbReference type="ARBA" id="ARBA00004429"/>
    </source>
</evidence>
<dbReference type="KEGG" id="eel:EUBELI_20227"/>
<feature type="domain" description="TRAP C4-dicarboxylate transport system permease DctM subunit" evidence="8">
    <location>
        <begin position="19"/>
        <end position="432"/>
    </location>
</feature>
<keyword evidence="2" id="KW-1003">Cell membrane</keyword>
<dbReference type="Pfam" id="PF06808">
    <property type="entry name" value="DctM"/>
    <property type="match status" value="1"/>
</dbReference>
<evidence type="ECO:0000256" key="3">
    <source>
        <dbReference type="ARBA" id="ARBA00022519"/>
    </source>
</evidence>
<keyword evidence="9" id="KW-0614">Plasmid</keyword>
<feature type="transmembrane region" description="Helical" evidence="7">
    <location>
        <begin position="229"/>
        <end position="251"/>
    </location>
</feature>